<accession>A0ABS8B4L1</accession>
<dbReference type="Proteomes" id="UP001199054">
    <property type="component" value="Unassembled WGS sequence"/>
</dbReference>
<sequence length="99" mass="10693">MRTIAEAKAQRAAAIAQVDANADAAWKSYALGFIAELSGRMGEFTTDDLWDAGLVKPREPRALGPVMRRAAKRGLITTTGAFRASRYRNCAPLPVWSAA</sequence>
<comment type="caution">
    <text evidence="1">The sequence shown here is derived from an EMBL/GenBank/DDBJ whole genome shotgun (WGS) entry which is preliminary data.</text>
</comment>
<gene>
    <name evidence="1" type="ORF">LG632_09085</name>
</gene>
<keyword evidence="2" id="KW-1185">Reference proteome</keyword>
<reference evidence="1 2" key="1">
    <citation type="submission" date="2021-10" db="EMBL/GenBank/DDBJ databases">
        <title>Streptomyces sp. strain SMC 277, a novel streptomycete isolated from soil.</title>
        <authorList>
            <person name="Chanama M."/>
        </authorList>
    </citation>
    <scope>NUCLEOTIDE SEQUENCE [LARGE SCALE GENOMIC DNA]</scope>
    <source>
        <strain evidence="1 2">SMC 277</strain>
    </source>
</reference>
<organism evidence="1 2">
    <name type="scientific">Streptomyces antimicrobicus</name>
    <dbReference type="NCBI Taxonomy" id="2883108"/>
    <lineage>
        <taxon>Bacteria</taxon>
        <taxon>Bacillati</taxon>
        <taxon>Actinomycetota</taxon>
        <taxon>Actinomycetes</taxon>
        <taxon>Kitasatosporales</taxon>
        <taxon>Streptomycetaceae</taxon>
        <taxon>Streptomyces</taxon>
    </lineage>
</organism>
<dbReference type="RefSeq" id="WP_226726378.1">
    <property type="nucleotide sequence ID" value="NZ_JAJAUY010000023.1"/>
</dbReference>
<evidence type="ECO:0000313" key="2">
    <source>
        <dbReference type="Proteomes" id="UP001199054"/>
    </source>
</evidence>
<name>A0ABS8B4L1_9ACTN</name>
<proteinExistence type="predicted"/>
<dbReference type="EMBL" id="JAJAUY010000023">
    <property type="protein sequence ID" value="MCB5179540.1"/>
    <property type="molecule type" value="Genomic_DNA"/>
</dbReference>
<evidence type="ECO:0000313" key="1">
    <source>
        <dbReference type="EMBL" id="MCB5179540.1"/>
    </source>
</evidence>
<protein>
    <submittedName>
        <fullName evidence="1">Uncharacterized protein</fullName>
    </submittedName>
</protein>